<accession>A0A1E3J3C1</accession>
<sequence length="168" mass="18564">MGAAQSSQAPQEQVITPQEPSTSVQFSPSLISRLSSPHEPTDPHANTDEVVRRRLAAESAHLRSQEAEILKSISAALEKENLDKEKPGMSSEVLGKDIEEIREKVERIRERKTKEGAAVKSARESVEKCYLTNPNKPLDCWKEVEAFKTEVSKLEQASSPPVIPSAAY</sequence>
<evidence type="ECO:0000313" key="2">
    <source>
        <dbReference type="EMBL" id="ODN95165.1"/>
    </source>
</evidence>
<organism evidence="2 3">
    <name type="scientific">Cryptococcus wingfieldii CBS 7118</name>
    <dbReference type="NCBI Taxonomy" id="1295528"/>
    <lineage>
        <taxon>Eukaryota</taxon>
        <taxon>Fungi</taxon>
        <taxon>Dikarya</taxon>
        <taxon>Basidiomycota</taxon>
        <taxon>Agaricomycotina</taxon>
        <taxon>Tremellomycetes</taxon>
        <taxon>Tremellales</taxon>
        <taxon>Cryptococcaceae</taxon>
        <taxon>Cryptococcus</taxon>
    </lineage>
</organism>
<feature type="compositionally biased region" description="Basic and acidic residues" evidence="1">
    <location>
        <begin position="39"/>
        <end position="48"/>
    </location>
</feature>
<evidence type="ECO:0000313" key="3">
    <source>
        <dbReference type="Proteomes" id="UP000094819"/>
    </source>
</evidence>
<dbReference type="AlphaFoldDB" id="A0A1E3J3C1"/>
<evidence type="ECO:0008006" key="4">
    <source>
        <dbReference type="Google" id="ProtNLM"/>
    </source>
</evidence>
<comment type="caution">
    <text evidence="2">The sequence shown here is derived from an EMBL/GenBank/DDBJ whole genome shotgun (WGS) entry which is preliminary data.</text>
</comment>
<feature type="compositionally biased region" description="Polar residues" evidence="1">
    <location>
        <begin position="1"/>
        <end position="35"/>
    </location>
</feature>
<gene>
    <name evidence="2" type="ORF">L198_04552</name>
</gene>
<dbReference type="InterPro" id="IPR012471">
    <property type="entry name" value="DUF1690"/>
</dbReference>
<dbReference type="EMBL" id="AWGH01000013">
    <property type="protein sequence ID" value="ODN95165.1"/>
    <property type="molecule type" value="Genomic_DNA"/>
</dbReference>
<dbReference type="GeneID" id="30193765"/>
<protein>
    <recommendedName>
        <fullName evidence="4">MICOS complex subunit mic19</fullName>
    </recommendedName>
</protein>
<dbReference type="RefSeq" id="XP_019031145.1">
    <property type="nucleotide sequence ID" value="XM_019176670.1"/>
</dbReference>
<reference evidence="2 3" key="1">
    <citation type="submission" date="2016-06" db="EMBL/GenBank/DDBJ databases">
        <title>Evolution of pathogenesis and genome organization in the Tremellales.</title>
        <authorList>
            <person name="Cuomo C."/>
            <person name="Litvintseva A."/>
            <person name="Heitman J."/>
            <person name="Chen Y."/>
            <person name="Sun S."/>
            <person name="Springer D."/>
            <person name="Dromer F."/>
            <person name="Young S."/>
            <person name="Zeng Q."/>
            <person name="Chapman S."/>
            <person name="Gujja S."/>
            <person name="Saif S."/>
            <person name="Birren B."/>
        </authorList>
    </citation>
    <scope>NUCLEOTIDE SEQUENCE [LARGE SCALE GENOMIC DNA]</scope>
    <source>
        <strain evidence="2 3">CBS 7118</strain>
    </source>
</reference>
<keyword evidence="3" id="KW-1185">Reference proteome</keyword>
<dbReference type="OrthoDB" id="5544375at2759"/>
<name>A0A1E3J3C1_9TREE</name>
<dbReference type="Pfam" id="PF07956">
    <property type="entry name" value="DUF1690"/>
    <property type="match status" value="1"/>
</dbReference>
<proteinExistence type="predicted"/>
<dbReference type="Proteomes" id="UP000094819">
    <property type="component" value="Unassembled WGS sequence"/>
</dbReference>
<evidence type="ECO:0000256" key="1">
    <source>
        <dbReference type="SAM" id="MobiDB-lite"/>
    </source>
</evidence>
<feature type="region of interest" description="Disordered" evidence="1">
    <location>
        <begin position="1"/>
        <end position="48"/>
    </location>
</feature>